<dbReference type="EMBL" id="AASWKH010000012">
    <property type="protein sequence ID" value="EFH6095768.1"/>
    <property type="molecule type" value="Genomic_DNA"/>
</dbReference>
<comment type="caution">
    <text evidence="1">The sequence shown here is derived from an EMBL/GenBank/DDBJ whole genome shotgun (WGS) entry which is preliminary data.</text>
</comment>
<accession>A0A8S7TCI0</accession>
<proteinExistence type="predicted"/>
<evidence type="ECO:0000313" key="2">
    <source>
        <dbReference type="Proteomes" id="UP000531463"/>
    </source>
</evidence>
<name>A0A8S7TCI0_ECOLX</name>
<dbReference type="Proteomes" id="UP000531463">
    <property type="component" value="Unassembled WGS sequence"/>
</dbReference>
<protein>
    <submittedName>
        <fullName evidence="1">Uncharacterized protein</fullName>
    </submittedName>
</protein>
<dbReference type="AlphaFoldDB" id="A0A8S7TCI0"/>
<reference evidence="1 2" key="1">
    <citation type="submission" date="2019-12" db="EMBL/GenBank/DDBJ databases">
        <authorList>
            <consortium name="NARMS: The National Antimicrobial Resistance Monitoring System"/>
        </authorList>
    </citation>
    <scope>NUCLEOTIDE SEQUENCE [LARGE SCALE GENOMIC DNA]</scope>
    <source>
        <strain evidence="1 2">CVM N19EC0510</strain>
    </source>
</reference>
<organism evidence="1 2">
    <name type="scientific">Escherichia coli</name>
    <dbReference type="NCBI Taxonomy" id="562"/>
    <lineage>
        <taxon>Bacteria</taxon>
        <taxon>Pseudomonadati</taxon>
        <taxon>Pseudomonadota</taxon>
        <taxon>Gammaproteobacteria</taxon>
        <taxon>Enterobacterales</taxon>
        <taxon>Enterobacteriaceae</taxon>
        <taxon>Escherichia</taxon>
    </lineage>
</organism>
<gene>
    <name evidence="1" type="ORF">GAI89_14040</name>
</gene>
<dbReference type="RefSeq" id="WP_244078050.1">
    <property type="nucleotide sequence ID" value="NZ_BNDC01000001.1"/>
</dbReference>
<sequence>MEFVFHAHFYNISCLQHTIFLVILSRQQDALTTIEGEALKNLALKKGSIQSRRLWDWMNEQADARPMYKQRSWQAVTNLRLKTASLVVRAL</sequence>
<evidence type="ECO:0000313" key="1">
    <source>
        <dbReference type="EMBL" id="EFH6095768.1"/>
    </source>
</evidence>